<proteinExistence type="predicted"/>
<accession>A0A6C0DQT3</accession>
<protein>
    <submittedName>
        <fullName evidence="1">Uncharacterized protein</fullName>
    </submittedName>
</protein>
<name>A0A6C0DQT3_9ZZZZ</name>
<organism evidence="1">
    <name type="scientific">viral metagenome</name>
    <dbReference type="NCBI Taxonomy" id="1070528"/>
    <lineage>
        <taxon>unclassified sequences</taxon>
        <taxon>metagenomes</taxon>
        <taxon>organismal metagenomes</taxon>
    </lineage>
</organism>
<dbReference type="AlphaFoldDB" id="A0A6C0DQT3"/>
<sequence>MSCIAVRHYKAGPCPHKVFKDERCKLHYNGLMLTGPKHVLESEMIRRQINERSILLSSNKDDPTFTENIEVLEVRHKYERIRMVDRLTVMPDTAADVVHRRKVNRRIERRDELWALRNERRWDPRQDLGPAQEHEEPQDDLIRFAADRQNIHREVTVNEVVKKTIEKVILSPVPAEYRWNMETIAKTPGEIIAECKISIAAGKLLMEKYTSDETIYEMVPGIYGKTLDSVWQYIKSSSDKEVLIKTLKIELEDNIGMCAQGNLTRLCNVLQGYLDDMPKPSVAEILGDLLPPLMAIKDRKVRRETALQIMRTHNVPDEEQDAWLEGLYDEDADDERRAYLDDLRMDYYPHY</sequence>
<evidence type="ECO:0000313" key="1">
    <source>
        <dbReference type="EMBL" id="QHT18540.1"/>
    </source>
</evidence>
<dbReference type="EMBL" id="MN739658">
    <property type="protein sequence ID" value="QHT18540.1"/>
    <property type="molecule type" value="Genomic_DNA"/>
</dbReference>
<reference evidence="1" key="1">
    <citation type="journal article" date="2020" name="Nature">
        <title>Giant virus diversity and host interactions through global metagenomics.</title>
        <authorList>
            <person name="Schulz F."/>
            <person name="Roux S."/>
            <person name="Paez-Espino D."/>
            <person name="Jungbluth S."/>
            <person name="Walsh D.A."/>
            <person name="Denef V.J."/>
            <person name="McMahon K.D."/>
            <person name="Konstantinidis K.T."/>
            <person name="Eloe-Fadrosh E.A."/>
            <person name="Kyrpides N.C."/>
            <person name="Woyke T."/>
        </authorList>
    </citation>
    <scope>NUCLEOTIDE SEQUENCE</scope>
    <source>
        <strain evidence="1">GVMAG-M-3300023174-47</strain>
    </source>
</reference>